<keyword evidence="7" id="KW-1185">Reference proteome</keyword>
<comment type="caution">
    <text evidence="6">The sequence shown here is derived from an EMBL/GenBank/DDBJ whole genome shotgun (WGS) entry which is preliminary data.</text>
</comment>
<dbReference type="EMBL" id="QPFP01000023">
    <property type="protein sequence ID" value="TEB30510.1"/>
    <property type="molecule type" value="Genomic_DNA"/>
</dbReference>
<dbReference type="PANTHER" id="PTHR45738">
    <property type="entry name" value="POLYPHOSPHOINOSITIDE PHOSPHATASE"/>
    <property type="match status" value="1"/>
</dbReference>
<gene>
    <name evidence="6" type="ORF">FA13DRAFT_1733828</name>
</gene>
<dbReference type="AlphaFoldDB" id="A0A4Y7T8S6"/>
<keyword evidence="3" id="KW-0472">Membrane</keyword>
<feature type="region of interest" description="Disordered" evidence="4">
    <location>
        <begin position="1"/>
        <end position="90"/>
    </location>
</feature>
<dbReference type="Pfam" id="PF02383">
    <property type="entry name" value="Syja_N"/>
    <property type="match status" value="1"/>
</dbReference>
<dbReference type="GO" id="GO:0012505">
    <property type="term" value="C:endomembrane system"/>
    <property type="evidence" value="ECO:0007669"/>
    <property type="project" value="UniProtKB-SubCell"/>
</dbReference>
<feature type="region of interest" description="Disordered" evidence="4">
    <location>
        <begin position="760"/>
        <end position="879"/>
    </location>
</feature>
<evidence type="ECO:0000313" key="6">
    <source>
        <dbReference type="EMBL" id="TEB30510.1"/>
    </source>
</evidence>
<feature type="compositionally biased region" description="Low complexity" evidence="4">
    <location>
        <begin position="818"/>
        <end position="837"/>
    </location>
</feature>
<dbReference type="PANTHER" id="PTHR45738:SF5">
    <property type="entry name" value="POLYPHOSPHOINOSITIDE PHOSPHATASE"/>
    <property type="match status" value="1"/>
</dbReference>
<sequence>MDPEMNEKSGPGSDGGAPAPGRSPPTAAGSPPPSQATNGSAELKEKSLEGYTASPPPQQTQPSRKPTTASTAPNGANPHPRPHPSSHPNTQTVYNRFLLYENRVRFYIIASNTTESRHRIVKIDRRTPSKGDDGSMEGNELTVVEDEAEYSGRQMSAMLKMLDDGNKPYGGLGKAKVFFGVAGFVRFTAGWYMVLLTKRSVVALLGGHYLYHCEGTEVVPVCFNHKVEKAAEEQRCMNVWKQVDMSKNFYFSYTYDLTSTLQHNLTKAARPVHADWPFNDRFAWNFHMMSAAFPNLHLNENEKGGDVDSGRRTMKMDWLVPMIHGHVDQAKLTVLGRVVFITLIARRSRHFAGARYLKRGVNDEGNVANEVETEQIVAEAVTTPFYYPGELAAGGKYQERRPSPNYTSYVQYRGSIPVFWTQETTSMVPKPPIEISVVDPFYTAAAKHFDDLFMRYGTPLTILNLIKRREPVPRESKLLEEYTQCVKYLNQSLPRGKKMVYRAWDMSRAYKEKTQDVISYLEDIAEESIQLTGFFHSGPEPYSHYVQAKLDGHPEYYRSTISLQNGICRTNCVDCLDRTNAAQFVFGKRALGHQLYALGVVDSPNLAFDSDAVNMLTEMYHDHGDTIALQYTGSALVNRVETYRRMPHWNSHSRDIIENIRRFYANSLLDADKQAAINLFLGVLSERSVTGTPVRGGYRKWYKDGNLMPAYTLEDCERALREFAQTKGDFWVEYYRPTLFTSLGKHFAYSMNSTLKLPGKTLKDVNQSPFEPHKHHPANPHDLHPSSSPPTSTQSHTESRSHRALQGVQGVLNRRWIGGAPSPAGSSSALSQHSSAVPPAPKKQASTSSKNSSSATTTTNTDHVHHRRERVKEREKPVVPFSEVRTTGALAVRLLNPGVSVQEEEEYESYFNQCQDLLEGPMNVSDRKDWELYASAVSAGLGYFPTYDSPMESPYFTDTSPYASMDPWNYDSSKASVYFPRAPNLPGMGGSSDSTGYPEPVDVYEKHAKRGQWLHWQLDSKKDPLPVSFNYEKWVGGV</sequence>
<feature type="compositionally biased region" description="Low complexity" evidence="4">
    <location>
        <begin position="845"/>
        <end position="861"/>
    </location>
</feature>
<dbReference type="InterPro" id="IPR043573">
    <property type="entry name" value="Fig4-like"/>
</dbReference>
<dbReference type="PROSITE" id="PS50275">
    <property type="entry name" value="SAC"/>
    <property type="match status" value="1"/>
</dbReference>
<keyword evidence="2" id="KW-0378">Hydrolase</keyword>
<reference evidence="6 7" key="1">
    <citation type="journal article" date="2019" name="Nat. Ecol. Evol.">
        <title>Megaphylogeny resolves global patterns of mushroom evolution.</title>
        <authorList>
            <person name="Varga T."/>
            <person name="Krizsan K."/>
            <person name="Foldi C."/>
            <person name="Dima B."/>
            <person name="Sanchez-Garcia M."/>
            <person name="Sanchez-Ramirez S."/>
            <person name="Szollosi G.J."/>
            <person name="Szarkandi J.G."/>
            <person name="Papp V."/>
            <person name="Albert L."/>
            <person name="Andreopoulos W."/>
            <person name="Angelini C."/>
            <person name="Antonin V."/>
            <person name="Barry K.W."/>
            <person name="Bougher N.L."/>
            <person name="Buchanan P."/>
            <person name="Buyck B."/>
            <person name="Bense V."/>
            <person name="Catcheside P."/>
            <person name="Chovatia M."/>
            <person name="Cooper J."/>
            <person name="Damon W."/>
            <person name="Desjardin D."/>
            <person name="Finy P."/>
            <person name="Geml J."/>
            <person name="Haridas S."/>
            <person name="Hughes K."/>
            <person name="Justo A."/>
            <person name="Karasinski D."/>
            <person name="Kautmanova I."/>
            <person name="Kiss B."/>
            <person name="Kocsube S."/>
            <person name="Kotiranta H."/>
            <person name="LaButti K.M."/>
            <person name="Lechner B.E."/>
            <person name="Liimatainen K."/>
            <person name="Lipzen A."/>
            <person name="Lukacs Z."/>
            <person name="Mihaltcheva S."/>
            <person name="Morgado L.N."/>
            <person name="Niskanen T."/>
            <person name="Noordeloos M.E."/>
            <person name="Ohm R.A."/>
            <person name="Ortiz-Santana B."/>
            <person name="Ovrebo C."/>
            <person name="Racz N."/>
            <person name="Riley R."/>
            <person name="Savchenko A."/>
            <person name="Shiryaev A."/>
            <person name="Soop K."/>
            <person name="Spirin V."/>
            <person name="Szebenyi C."/>
            <person name="Tomsovsky M."/>
            <person name="Tulloss R.E."/>
            <person name="Uehling J."/>
            <person name="Grigoriev I.V."/>
            <person name="Vagvolgyi C."/>
            <person name="Papp T."/>
            <person name="Martin F.M."/>
            <person name="Miettinen O."/>
            <person name="Hibbett D.S."/>
            <person name="Nagy L.G."/>
        </authorList>
    </citation>
    <scope>NUCLEOTIDE SEQUENCE [LARGE SCALE GENOMIC DNA]</scope>
    <source>
        <strain evidence="6 7">FP101781</strain>
    </source>
</reference>
<evidence type="ECO:0000256" key="3">
    <source>
        <dbReference type="ARBA" id="ARBA00023136"/>
    </source>
</evidence>
<evidence type="ECO:0000256" key="1">
    <source>
        <dbReference type="ARBA" id="ARBA00004308"/>
    </source>
</evidence>
<name>A0A4Y7T8S6_COPMI</name>
<dbReference type="OrthoDB" id="405996at2759"/>
<evidence type="ECO:0000259" key="5">
    <source>
        <dbReference type="PROSITE" id="PS50275"/>
    </source>
</evidence>
<feature type="domain" description="SAC" evidence="5">
    <location>
        <begin position="240"/>
        <end position="633"/>
    </location>
</feature>
<feature type="compositionally biased region" description="Low complexity" evidence="4">
    <location>
        <begin position="785"/>
        <end position="796"/>
    </location>
</feature>
<evidence type="ECO:0000256" key="2">
    <source>
        <dbReference type="ARBA" id="ARBA00022801"/>
    </source>
</evidence>
<organism evidence="6 7">
    <name type="scientific">Coprinellus micaceus</name>
    <name type="common">Glistening ink-cap mushroom</name>
    <name type="synonym">Coprinus micaceus</name>
    <dbReference type="NCBI Taxonomy" id="71717"/>
    <lineage>
        <taxon>Eukaryota</taxon>
        <taxon>Fungi</taxon>
        <taxon>Dikarya</taxon>
        <taxon>Basidiomycota</taxon>
        <taxon>Agaricomycotina</taxon>
        <taxon>Agaricomycetes</taxon>
        <taxon>Agaricomycetidae</taxon>
        <taxon>Agaricales</taxon>
        <taxon>Agaricineae</taxon>
        <taxon>Psathyrellaceae</taxon>
        <taxon>Coprinellus</taxon>
    </lineage>
</organism>
<dbReference type="GO" id="GO:0043813">
    <property type="term" value="F:phosphatidylinositol-3,5-bisphosphate 5-phosphatase activity"/>
    <property type="evidence" value="ECO:0007669"/>
    <property type="project" value="InterPro"/>
</dbReference>
<feature type="compositionally biased region" description="Low complexity" evidence="4">
    <location>
        <begin position="16"/>
        <end position="29"/>
    </location>
</feature>
<accession>A0A4Y7T8S6</accession>
<proteinExistence type="predicted"/>
<dbReference type="GO" id="GO:0046856">
    <property type="term" value="P:phosphatidylinositol dephosphorylation"/>
    <property type="evidence" value="ECO:0007669"/>
    <property type="project" value="InterPro"/>
</dbReference>
<evidence type="ECO:0000313" key="7">
    <source>
        <dbReference type="Proteomes" id="UP000298030"/>
    </source>
</evidence>
<dbReference type="STRING" id="71717.A0A4Y7T8S6"/>
<protein>
    <recommendedName>
        <fullName evidence="5">SAC domain-containing protein</fullName>
    </recommendedName>
</protein>
<dbReference type="Proteomes" id="UP000298030">
    <property type="component" value="Unassembled WGS sequence"/>
</dbReference>
<evidence type="ECO:0000256" key="4">
    <source>
        <dbReference type="SAM" id="MobiDB-lite"/>
    </source>
</evidence>
<dbReference type="InterPro" id="IPR002013">
    <property type="entry name" value="SAC_dom"/>
</dbReference>
<comment type="subcellular location">
    <subcellularLocation>
        <location evidence="1">Endomembrane system</location>
    </subcellularLocation>
</comment>